<dbReference type="PANTHER" id="PTHR30055">
    <property type="entry name" value="HTH-TYPE TRANSCRIPTIONAL REGULATOR RUTR"/>
    <property type="match status" value="1"/>
</dbReference>
<dbReference type="InterPro" id="IPR009057">
    <property type="entry name" value="Homeodomain-like_sf"/>
</dbReference>
<feature type="DNA-binding region" description="H-T-H motif" evidence="4">
    <location>
        <begin position="29"/>
        <end position="48"/>
    </location>
</feature>
<keyword evidence="2 4" id="KW-0238">DNA-binding</keyword>
<dbReference type="InterPro" id="IPR050109">
    <property type="entry name" value="HTH-type_TetR-like_transc_reg"/>
</dbReference>
<evidence type="ECO:0000313" key="6">
    <source>
        <dbReference type="EMBL" id="RKD24053.1"/>
    </source>
</evidence>
<dbReference type="PANTHER" id="PTHR30055:SF234">
    <property type="entry name" value="HTH-TYPE TRANSCRIPTIONAL REGULATOR BETI"/>
    <property type="match status" value="1"/>
</dbReference>
<protein>
    <recommendedName>
        <fullName evidence="5">HTH tetR-type domain-containing protein</fullName>
    </recommendedName>
</protein>
<organism evidence="6 7">
    <name type="scientific">Ammoniphilus oxalaticus</name>
    <dbReference type="NCBI Taxonomy" id="66863"/>
    <lineage>
        <taxon>Bacteria</taxon>
        <taxon>Bacillati</taxon>
        <taxon>Bacillota</taxon>
        <taxon>Bacilli</taxon>
        <taxon>Bacillales</taxon>
        <taxon>Paenibacillaceae</taxon>
        <taxon>Aneurinibacillus group</taxon>
        <taxon>Ammoniphilus</taxon>
    </lineage>
</organism>
<reference evidence="6 7" key="1">
    <citation type="submission" date="2016-08" db="EMBL/GenBank/DDBJ databases">
        <title>Novel Firmicute Genomes.</title>
        <authorList>
            <person name="Poppleton D.I."/>
            <person name="Gribaldo S."/>
        </authorList>
    </citation>
    <scope>NUCLEOTIDE SEQUENCE [LARGE SCALE GENOMIC DNA]</scope>
    <source>
        <strain evidence="6 7">RAOx-1</strain>
    </source>
</reference>
<dbReference type="InterPro" id="IPR036271">
    <property type="entry name" value="Tet_transcr_reg_TetR-rel_C_sf"/>
</dbReference>
<dbReference type="OrthoDB" id="9780939at2"/>
<keyword evidence="7" id="KW-1185">Reference proteome</keyword>
<dbReference type="GO" id="GO:0000976">
    <property type="term" value="F:transcription cis-regulatory region binding"/>
    <property type="evidence" value="ECO:0007669"/>
    <property type="project" value="TreeGrafter"/>
</dbReference>
<dbReference type="Proteomes" id="UP000284219">
    <property type="component" value="Unassembled WGS sequence"/>
</dbReference>
<comment type="caution">
    <text evidence="6">The sequence shown here is derived from an EMBL/GenBank/DDBJ whole genome shotgun (WGS) entry which is preliminary data.</text>
</comment>
<accession>A0A419SJ69</accession>
<evidence type="ECO:0000256" key="2">
    <source>
        <dbReference type="ARBA" id="ARBA00023125"/>
    </source>
</evidence>
<dbReference type="SUPFAM" id="SSF46689">
    <property type="entry name" value="Homeodomain-like"/>
    <property type="match status" value="1"/>
</dbReference>
<dbReference type="InterPro" id="IPR001647">
    <property type="entry name" value="HTH_TetR"/>
</dbReference>
<feature type="domain" description="HTH tetR-type" evidence="5">
    <location>
        <begin position="6"/>
        <end position="66"/>
    </location>
</feature>
<keyword evidence="3" id="KW-0804">Transcription</keyword>
<name>A0A419SJ69_9BACL</name>
<evidence type="ECO:0000256" key="4">
    <source>
        <dbReference type="PROSITE-ProRule" id="PRU00335"/>
    </source>
</evidence>
<dbReference type="GO" id="GO:0003700">
    <property type="term" value="F:DNA-binding transcription factor activity"/>
    <property type="evidence" value="ECO:0007669"/>
    <property type="project" value="TreeGrafter"/>
</dbReference>
<dbReference type="SUPFAM" id="SSF48498">
    <property type="entry name" value="Tetracyclin repressor-like, C-terminal domain"/>
    <property type="match status" value="1"/>
</dbReference>
<evidence type="ECO:0000259" key="5">
    <source>
        <dbReference type="PROSITE" id="PS50977"/>
    </source>
</evidence>
<sequence>MGKPKRITKEDFIHAVKQQLLQEGQAKVTLKNVAEQAGVTQGALYYHFKTKDCLLLSLLIDYLENSVPQELKPFQQLNGIEALEAYLKETEYQTHIRAEQQQLLFDLIGLALHNREMKQTMGQVMQQRVQEMNELAQQSEASGRILRALLDGLALQAIFDPGFDAKQSFEEVRRLFLDRK</sequence>
<gene>
    <name evidence="6" type="ORF">BEP19_06495</name>
</gene>
<dbReference type="RefSeq" id="WP_120189303.1">
    <property type="nucleotide sequence ID" value="NZ_MCHY01000008.1"/>
</dbReference>
<dbReference type="Gene3D" id="1.10.357.10">
    <property type="entry name" value="Tetracycline Repressor, domain 2"/>
    <property type="match status" value="1"/>
</dbReference>
<evidence type="ECO:0000256" key="1">
    <source>
        <dbReference type="ARBA" id="ARBA00023015"/>
    </source>
</evidence>
<dbReference type="EMBL" id="MCHY01000008">
    <property type="protein sequence ID" value="RKD24053.1"/>
    <property type="molecule type" value="Genomic_DNA"/>
</dbReference>
<keyword evidence="1" id="KW-0805">Transcription regulation</keyword>
<dbReference type="AlphaFoldDB" id="A0A419SJ69"/>
<proteinExistence type="predicted"/>
<evidence type="ECO:0000313" key="7">
    <source>
        <dbReference type="Proteomes" id="UP000284219"/>
    </source>
</evidence>
<evidence type="ECO:0000256" key="3">
    <source>
        <dbReference type="ARBA" id="ARBA00023163"/>
    </source>
</evidence>
<dbReference type="Pfam" id="PF00440">
    <property type="entry name" value="TetR_N"/>
    <property type="match status" value="1"/>
</dbReference>
<dbReference type="PROSITE" id="PS50977">
    <property type="entry name" value="HTH_TETR_2"/>
    <property type="match status" value="1"/>
</dbReference>